<reference evidence="1 2" key="1">
    <citation type="journal article" date="2014" name="Am. J. Bot.">
        <title>Genome assembly and annotation for red clover (Trifolium pratense; Fabaceae).</title>
        <authorList>
            <person name="Istvanek J."/>
            <person name="Jaros M."/>
            <person name="Krenek A."/>
            <person name="Repkova J."/>
        </authorList>
    </citation>
    <scope>NUCLEOTIDE SEQUENCE [LARGE SCALE GENOMIC DNA]</scope>
    <source>
        <strain evidence="2">cv. Tatra</strain>
        <tissue evidence="1">Young leaves</tissue>
    </source>
</reference>
<proteinExistence type="predicted"/>
<reference evidence="1 2" key="2">
    <citation type="journal article" date="2017" name="Front. Plant Sci.">
        <title>Gene Classification and Mining of Molecular Markers Useful in Red Clover (Trifolium pratense) Breeding.</title>
        <authorList>
            <person name="Istvanek J."/>
            <person name="Dluhosova J."/>
            <person name="Dluhos P."/>
            <person name="Patkova L."/>
            <person name="Nedelnik J."/>
            <person name="Repkova J."/>
        </authorList>
    </citation>
    <scope>NUCLEOTIDE SEQUENCE [LARGE SCALE GENOMIC DNA]</scope>
    <source>
        <strain evidence="2">cv. Tatra</strain>
        <tissue evidence="1">Young leaves</tissue>
    </source>
</reference>
<protein>
    <submittedName>
        <fullName evidence="1">Uncharacterized protein</fullName>
    </submittedName>
</protein>
<dbReference type="AlphaFoldDB" id="A0A2K3KE62"/>
<accession>A0A2K3KE62</accession>
<evidence type="ECO:0000313" key="2">
    <source>
        <dbReference type="Proteomes" id="UP000236291"/>
    </source>
</evidence>
<dbReference type="Proteomes" id="UP000236291">
    <property type="component" value="Unassembled WGS sequence"/>
</dbReference>
<comment type="caution">
    <text evidence="1">The sequence shown here is derived from an EMBL/GenBank/DDBJ whole genome shotgun (WGS) entry which is preliminary data.</text>
</comment>
<evidence type="ECO:0000313" key="1">
    <source>
        <dbReference type="EMBL" id="PNX64580.1"/>
    </source>
</evidence>
<feature type="non-terminal residue" evidence="1">
    <location>
        <position position="1"/>
    </location>
</feature>
<organism evidence="1 2">
    <name type="scientific">Trifolium pratense</name>
    <name type="common">Red clover</name>
    <dbReference type="NCBI Taxonomy" id="57577"/>
    <lineage>
        <taxon>Eukaryota</taxon>
        <taxon>Viridiplantae</taxon>
        <taxon>Streptophyta</taxon>
        <taxon>Embryophyta</taxon>
        <taxon>Tracheophyta</taxon>
        <taxon>Spermatophyta</taxon>
        <taxon>Magnoliopsida</taxon>
        <taxon>eudicotyledons</taxon>
        <taxon>Gunneridae</taxon>
        <taxon>Pentapetalae</taxon>
        <taxon>rosids</taxon>
        <taxon>fabids</taxon>
        <taxon>Fabales</taxon>
        <taxon>Fabaceae</taxon>
        <taxon>Papilionoideae</taxon>
        <taxon>50 kb inversion clade</taxon>
        <taxon>NPAAA clade</taxon>
        <taxon>Hologalegina</taxon>
        <taxon>IRL clade</taxon>
        <taxon>Trifolieae</taxon>
        <taxon>Trifolium</taxon>
    </lineage>
</organism>
<gene>
    <name evidence="1" type="ORF">L195_g062185</name>
</gene>
<dbReference type="EMBL" id="ASHM01167969">
    <property type="protein sequence ID" value="PNX64580.1"/>
    <property type="molecule type" value="Genomic_DNA"/>
</dbReference>
<name>A0A2K3KE62_TRIPR</name>
<sequence length="56" mass="6247">NINKTCSAQYWSLSDGLARDVEHSQCIDSFWRATANWSLSDGLATVGEHRQCKDSS</sequence>